<evidence type="ECO:0000313" key="1">
    <source>
        <dbReference type="EMBL" id="GFC94604.1"/>
    </source>
</evidence>
<accession>A0A699SAN3</accession>
<protein>
    <recommendedName>
        <fullName evidence="2">Retrotransposon protein, putative, Ty1-copia subclass</fullName>
    </recommendedName>
</protein>
<gene>
    <name evidence="1" type="ORF">Tci_866574</name>
</gene>
<dbReference type="EMBL" id="BKCJ011149667">
    <property type="protein sequence ID" value="GFC94604.1"/>
    <property type="molecule type" value="Genomic_DNA"/>
</dbReference>
<feature type="non-terminal residue" evidence="1">
    <location>
        <position position="1"/>
    </location>
</feature>
<sequence length="123" mass="14068">VKTAFLNGHLSEDVYMVQPKGFVDPKHPNKDLGEVAYILGRKIIRDRSNSLSQNAYLEKILKKIRMENSKKGYTPIMENPDYRMSQGAKTPTEVQRMRRVPYALAVGSIMYAVRCTRPYVAFA</sequence>
<organism evidence="1">
    <name type="scientific">Tanacetum cinerariifolium</name>
    <name type="common">Dalmatian daisy</name>
    <name type="synonym">Chrysanthemum cinerariifolium</name>
    <dbReference type="NCBI Taxonomy" id="118510"/>
    <lineage>
        <taxon>Eukaryota</taxon>
        <taxon>Viridiplantae</taxon>
        <taxon>Streptophyta</taxon>
        <taxon>Embryophyta</taxon>
        <taxon>Tracheophyta</taxon>
        <taxon>Spermatophyta</taxon>
        <taxon>Magnoliopsida</taxon>
        <taxon>eudicotyledons</taxon>
        <taxon>Gunneridae</taxon>
        <taxon>Pentapetalae</taxon>
        <taxon>asterids</taxon>
        <taxon>campanulids</taxon>
        <taxon>Asterales</taxon>
        <taxon>Asteraceae</taxon>
        <taxon>Asteroideae</taxon>
        <taxon>Anthemideae</taxon>
        <taxon>Anthemidinae</taxon>
        <taxon>Tanacetum</taxon>
    </lineage>
</organism>
<name>A0A699SAN3_TANCI</name>
<comment type="caution">
    <text evidence="1">The sequence shown here is derived from an EMBL/GenBank/DDBJ whole genome shotgun (WGS) entry which is preliminary data.</text>
</comment>
<reference evidence="1" key="1">
    <citation type="journal article" date="2019" name="Sci. Rep.">
        <title>Draft genome of Tanacetum cinerariifolium, the natural source of mosquito coil.</title>
        <authorList>
            <person name="Yamashiro T."/>
            <person name="Shiraishi A."/>
            <person name="Satake H."/>
            <person name="Nakayama K."/>
        </authorList>
    </citation>
    <scope>NUCLEOTIDE SEQUENCE</scope>
</reference>
<evidence type="ECO:0008006" key="2">
    <source>
        <dbReference type="Google" id="ProtNLM"/>
    </source>
</evidence>
<proteinExistence type="predicted"/>
<dbReference type="AlphaFoldDB" id="A0A699SAN3"/>